<keyword evidence="1" id="KW-0472">Membrane</keyword>
<proteinExistence type="predicted"/>
<gene>
    <name evidence="2" type="primary">PKD2</name>
    <name evidence="2" type="ORF">SNEC2469_LOCUS24642</name>
</gene>
<keyword evidence="3" id="KW-1185">Reference proteome</keyword>
<evidence type="ECO:0000313" key="3">
    <source>
        <dbReference type="Proteomes" id="UP000601435"/>
    </source>
</evidence>
<name>A0A812ZHE7_9DINO</name>
<feature type="transmembrane region" description="Helical" evidence="1">
    <location>
        <begin position="12"/>
        <end position="32"/>
    </location>
</feature>
<keyword evidence="1" id="KW-0812">Transmembrane</keyword>
<dbReference type="Proteomes" id="UP000601435">
    <property type="component" value="Unassembled WGS sequence"/>
</dbReference>
<comment type="caution">
    <text evidence="2">The sequence shown here is derived from an EMBL/GenBank/DDBJ whole genome shotgun (WGS) entry which is preliminary data.</text>
</comment>
<accession>A0A812ZHE7</accession>
<feature type="transmembrane region" description="Helical" evidence="1">
    <location>
        <begin position="60"/>
        <end position="82"/>
    </location>
</feature>
<protein>
    <submittedName>
        <fullName evidence="2">PKD2 protein</fullName>
    </submittedName>
</protein>
<keyword evidence="1" id="KW-1133">Transmembrane helix</keyword>
<evidence type="ECO:0000256" key="1">
    <source>
        <dbReference type="SAM" id="Phobius"/>
    </source>
</evidence>
<organism evidence="2 3">
    <name type="scientific">Symbiodinium necroappetens</name>
    <dbReference type="NCBI Taxonomy" id="1628268"/>
    <lineage>
        <taxon>Eukaryota</taxon>
        <taxon>Sar</taxon>
        <taxon>Alveolata</taxon>
        <taxon>Dinophyceae</taxon>
        <taxon>Suessiales</taxon>
        <taxon>Symbiodiniaceae</taxon>
        <taxon>Symbiodinium</taxon>
    </lineage>
</organism>
<dbReference type="EMBL" id="CAJNJA010047762">
    <property type="protein sequence ID" value="CAE7826311.1"/>
    <property type="molecule type" value="Genomic_DNA"/>
</dbReference>
<evidence type="ECO:0000313" key="2">
    <source>
        <dbReference type="EMBL" id="CAE7826311.1"/>
    </source>
</evidence>
<dbReference type="AlphaFoldDB" id="A0A812ZHE7"/>
<sequence>MRESFYAAPYYNLALVLPDLMFLTLLTSILYSELKEAIPAAMNGLDGIKDYLKFWNVVDWINVTVGIGCVSVWLVFVLKLTVELEEVLKGLPSEVLDLYVFTNRTYLSYEDSQGLLTLCGRA</sequence>
<reference evidence="2" key="1">
    <citation type="submission" date="2021-02" db="EMBL/GenBank/DDBJ databases">
        <authorList>
            <person name="Dougan E. K."/>
            <person name="Rhodes N."/>
            <person name="Thang M."/>
            <person name="Chan C."/>
        </authorList>
    </citation>
    <scope>NUCLEOTIDE SEQUENCE</scope>
</reference>